<dbReference type="PANTHER" id="PTHR37935:SF1">
    <property type="entry name" value="CHROMOSOME UNDETERMINED SCAFFOLD_14, WHOLE GENOME SHOTGUN SEQUENCE"/>
    <property type="match status" value="1"/>
</dbReference>
<dbReference type="PANTHER" id="PTHR37935">
    <property type="entry name" value="CHROMOSOME UNDETERMINED SCAFFOLD_14, WHOLE GENOME SHOTGUN SEQUENCE"/>
    <property type="match status" value="1"/>
</dbReference>
<name>A0A8S2FUZ0_9BILA</name>
<dbReference type="Proteomes" id="UP000682733">
    <property type="component" value="Unassembled WGS sequence"/>
</dbReference>
<dbReference type="AlphaFoldDB" id="A0A8S2FUZ0"/>
<evidence type="ECO:0000313" key="1">
    <source>
        <dbReference type="EMBL" id="CAF1564623.1"/>
    </source>
</evidence>
<dbReference type="EMBL" id="CAJOBA010065256">
    <property type="protein sequence ID" value="CAF4357439.1"/>
    <property type="molecule type" value="Genomic_DNA"/>
</dbReference>
<sequence>MEQEVVNKLLIDPHILSKTVLFLEKIIQDENTKQTLIRLLQHLMIDKTMQKYVTEFTANIVLEIMAKPETEIQLGELLRRAILQQDNKDALFILLKKLIEDTDTKQLLTDLAIQISHNVLNDENIKIAATVFVKEILNQSSLQHEAGDALWNAVKYTLKPKWFTTKANSKSVIVYHPTNDHDITRPSTISTVHDKIETKNSTENEEAKSTSADAILLHPVILNIHPQST</sequence>
<dbReference type="Proteomes" id="UP000677228">
    <property type="component" value="Unassembled WGS sequence"/>
</dbReference>
<proteinExistence type="predicted"/>
<evidence type="ECO:0000313" key="2">
    <source>
        <dbReference type="EMBL" id="CAF4357439.1"/>
    </source>
</evidence>
<gene>
    <name evidence="1" type="ORF">OVA965_LOCUS40006</name>
    <name evidence="2" type="ORF">TMI583_LOCUS41395</name>
</gene>
<protein>
    <submittedName>
        <fullName evidence="1">Uncharacterized protein</fullName>
    </submittedName>
</protein>
<accession>A0A8S2FUZ0</accession>
<evidence type="ECO:0000313" key="3">
    <source>
        <dbReference type="Proteomes" id="UP000677228"/>
    </source>
</evidence>
<reference evidence="1" key="1">
    <citation type="submission" date="2021-02" db="EMBL/GenBank/DDBJ databases">
        <authorList>
            <person name="Nowell W R."/>
        </authorList>
    </citation>
    <scope>NUCLEOTIDE SEQUENCE</scope>
</reference>
<dbReference type="EMBL" id="CAJNOK010042565">
    <property type="protein sequence ID" value="CAF1564623.1"/>
    <property type="molecule type" value="Genomic_DNA"/>
</dbReference>
<comment type="caution">
    <text evidence="1">The sequence shown here is derived from an EMBL/GenBank/DDBJ whole genome shotgun (WGS) entry which is preliminary data.</text>
</comment>
<organism evidence="1 3">
    <name type="scientific">Didymodactylos carnosus</name>
    <dbReference type="NCBI Taxonomy" id="1234261"/>
    <lineage>
        <taxon>Eukaryota</taxon>
        <taxon>Metazoa</taxon>
        <taxon>Spiralia</taxon>
        <taxon>Gnathifera</taxon>
        <taxon>Rotifera</taxon>
        <taxon>Eurotatoria</taxon>
        <taxon>Bdelloidea</taxon>
        <taxon>Philodinida</taxon>
        <taxon>Philodinidae</taxon>
        <taxon>Didymodactylos</taxon>
    </lineage>
</organism>